<organism evidence="2 3">
    <name type="scientific">Marasmius crinis-equi</name>
    <dbReference type="NCBI Taxonomy" id="585013"/>
    <lineage>
        <taxon>Eukaryota</taxon>
        <taxon>Fungi</taxon>
        <taxon>Dikarya</taxon>
        <taxon>Basidiomycota</taxon>
        <taxon>Agaricomycotina</taxon>
        <taxon>Agaricomycetes</taxon>
        <taxon>Agaricomycetidae</taxon>
        <taxon>Agaricales</taxon>
        <taxon>Marasmiineae</taxon>
        <taxon>Marasmiaceae</taxon>
        <taxon>Marasmius</taxon>
    </lineage>
</organism>
<evidence type="ECO:0000256" key="1">
    <source>
        <dbReference type="SAM" id="MobiDB-lite"/>
    </source>
</evidence>
<protein>
    <submittedName>
        <fullName evidence="2">Uncharacterized protein</fullName>
    </submittedName>
</protein>
<dbReference type="Proteomes" id="UP001465976">
    <property type="component" value="Unassembled WGS sequence"/>
</dbReference>
<proteinExistence type="predicted"/>
<evidence type="ECO:0000313" key="2">
    <source>
        <dbReference type="EMBL" id="KAL0565784.1"/>
    </source>
</evidence>
<feature type="compositionally biased region" description="Basic and acidic residues" evidence="1">
    <location>
        <begin position="29"/>
        <end position="42"/>
    </location>
</feature>
<keyword evidence="3" id="KW-1185">Reference proteome</keyword>
<comment type="caution">
    <text evidence="2">The sequence shown here is derived from an EMBL/GenBank/DDBJ whole genome shotgun (WGS) entry which is preliminary data.</text>
</comment>
<gene>
    <name evidence="2" type="ORF">V5O48_016238</name>
</gene>
<feature type="non-terminal residue" evidence="2">
    <location>
        <position position="78"/>
    </location>
</feature>
<reference evidence="2 3" key="1">
    <citation type="submission" date="2024-02" db="EMBL/GenBank/DDBJ databases">
        <title>A draft genome for the cacao thread blight pathogen Marasmius crinis-equi.</title>
        <authorList>
            <person name="Cohen S.P."/>
            <person name="Baruah I.K."/>
            <person name="Amoako-Attah I."/>
            <person name="Bukari Y."/>
            <person name="Meinhardt L.W."/>
            <person name="Bailey B.A."/>
        </authorList>
    </citation>
    <scope>NUCLEOTIDE SEQUENCE [LARGE SCALE GENOMIC DNA]</scope>
    <source>
        <strain evidence="2 3">GH-76</strain>
    </source>
</reference>
<accession>A0ABR3ESC1</accession>
<evidence type="ECO:0000313" key="3">
    <source>
        <dbReference type="Proteomes" id="UP001465976"/>
    </source>
</evidence>
<dbReference type="EMBL" id="JBAHYK010002124">
    <property type="protein sequence ID" value="KAL0565784.1"/>
    <property type="molecule type" value="Genomic_DNA"/>
</dbReference>
<sequence length="78" mass="8787">MFAIARGFDPATTEFAQHNGYSMFDIEERRFPEPSHFERSDLNPEANETSPLTTHGAERPPEPEDFSLGILFGDTELA</sequence>
<feature type="region of interest" description="Disordered" evidence="1">
    <location>
        <begin position="29"/>
        <end position="78"/>
    </location>
</feature>
<name>A0ABR3ESC1_9AGAR</name>